<feature type="binding site" evidence="14">
    <location>
        <position position="171"/>
    </location>
    <ligand>
        <name>FAD</name>
        <dbReference type="ChEBI" id="CHEBI:57692"/>
    </ligand>
</feature>
<dbReference type="PIRSF" id="PIRSF000350">
    <property type="entry name" value="Mercury_reductase_MerA"/>
    <property type="match status" value="1"/>
</dbReference>
<accession>A0A2P7NXA3</accession>
<dbReference type="Gene3D" id="2.40.50.100">
    <property type="match status" value="1"/>
</dbReference>
<evidence type="ECO:0000313" key="19">
    <source>
        <dbReference type="Proteomes" id="UP000241912"/>
    </source>
</evidence>
<dbReference type="NCBIfam" id="TIGR01350">
    <property type="entry name" value="lipoamide_DH"/>
    <property type="match status" value="1"/>
</dbReference>
<dbReference type="AlphaFoldDB" id="A0A2P7NXA3"/>
<dbReference type="InterPro" id="IPR001100">
    <property type="entry name" value="Pyr_nuc-diS_OxRdtase"/>
</dbReference>
<dbReference type="GO" id="GO:0004148">
    <property type="term" value="F:dihydrolipoyl dehydrogenase (NADH) activity"/>
    <property type="evidence" value="ECO:0007669"/>
    <property type="project" value="UniProtKB-EC"/>
</dbReference>
<reference evidence="18 19" key="1">
    <citation type="submission" date="2018-03" db="EMBL/GenBank/DDBJ databases">
        <title>Draft genome of Nitrosomonas supralitoralis APG5.</title>
        <authorList>
            <person name="Urakawa H."/>
            <person name="Lopez J.V."/>
        </authorList>
    </citation>
    <scope>NUCLEOTIDE SEQUENCE [LARGE SCALE GENOMIC DNA]</scope>
    <source>
        <strain evidence="18 19">APG5</strain>
    </source>
</reference>
<dbReference type="SUPFAM" id="SSF55424">
    <property type="entry name" value="FAD/NAD-linked reductases, dimerisation (C-terminal) domain"/>
    <property type="match status" value="1"/>
</dbReference>
<keyword evidence="8 16" id="KW-0560">Oxidoreductase</keyword>
<dbReference type="InterPro" id="IPR000089">
    <property type="entry name" value="Biotin_lipoyl"/>
</dbReference>
<evidence type="ECO:0000256" key="7">
    <source>
        <dbReference type="ARBA" id="ARBA00022827"/>
    </source>
</evidence>
<dbReference type="Gene3D" id="3.30.390.30">
    <property type="match status" value="1"/>
</dbReference>
<dbReference type="OrthoDB" id="178496at2"/>
<evidence type="ECO:0000313" key="18">
    <source>
        <dbReference type="EMBL" id="PSJ18089.1"/>
    </source>
</evidence>
<dbReference type="PROSITE" id="PS50968">
    <property type="entry name" value="BIOTINYL_LIPOYL"/>
    <property type="match status" value="1"/>
</dbReference>
<sequence length="588" mass="63071">MTQVVEVKVPDIGDFKEVPVIEVLVEPGASVEKETSLITLETDKASIEVPSPHAGVIKDIKIKIGDKVSEGALILTLAVTEHPTDTKKSEKALEINQEGPVVPVEAPTSSLASAQSMSPGDIHAEVVVLGAGPGGYTAAFRAADLGKKVVLIERYPTLGGVCLNVGCIPSKALLHVAKVITDAEEAQAQGIVFGKPQVDINKLNTWKESVTGKLTKGLRALAKQRKIAIIHGTGKLATPHLIHVETSEGAKTVPFDNCIIAAGSSVTRIPGFPYDDPRLMDSTSALELNDVPQRMLVIGGGIIGLEMATVYDALGSKISVVEWMDQLIPGADADLVKPLYRRIKKRYEAIYLKTKVTRIETGKAGLTVTFEGDNAPKPQIYDRILMAVGRRPNGRAIGAEEIGIQINERGFIPVDRQMRTNLPHIFAIGDIASEPMLAHKATYEGKLAAEIIAGHKAGFDARTIPSVAYTDPEIAWMGLTEREAIQQGIDYEKTRFPWAASGRAISMARDEGLTQLLLDKKTRRILGAGITGVNAGELIAETVLALEMGADMQDISLTIHPHPTLSETALFAAEIAEGTITDLFIPKK</sequence>
<dbReference type="GO" id="GO:0006103">
    <property type="term" value="P:2-oxoglutarate metabolic process"/>
    <property type="evidence" value="ECO:0007669"/>
    <property type="project" value="TreeGrafter"/>
</dbReference>
<evidence type="ECO:0000256" key="14">
    <source>
        <dbReference type="PIRSR" id="PIRSR000350-3"/>
    </source>
</evidence>
<evidence type="ECO:0000256" key="4">
    <source>
        <dbReference type="ARBA" id="ARBA00016961"/>
    </source>
</evidence>
<keyword evidence="6" id="KW-0450">Lipoyl</keyword>
<dbReference type="InterPro" id="IPR004099">
    <property type="entry name" value="Pyr_nucl-diS_OxRdtase_dimer"/>
</dbReference>
<feature type="active site" description="Proton acceptor" evidence="13">
    <location>
        <position position="562"/>
    </location>
</feature>
<dbReference type="FunFam" id="3.30.390.30:FF:000001">
    <property type="entry name" value="Dihydrolipoyl dehydrogenase"/>
    <property type="match status" value="1"/>
</dbReference>
<dbReference type="InterPro" id="IPR012999">
    <property type="entry name" value="Pyr_OxRdtase_I_AS"/>
</dbReference>
<dbReference type="InterPro" id="IPR011053">
    <property type="entry name" value="Single_hybrid_motif"/>
</dbReference>
<keyword evidence="19" id="KW-1185">Reference proteome</keyword>
<gene>
    <name evidence="18" type="primary">lpdA</name>
    <name evidence="18" type="ORF">C7H79_04335</name>
</gene>
<dbReference type="PROSITE" id="PS00076">
    <property type="entry name" value="PYRIDINE_REDOX_1"/>
    <property type="match status" value="1"/>
</dbReference>
<dbReference type="InterPro" id="IPR036188">
    <property type="entry name" value="FAD/NAD-bd_sf"/>
</dbReference>
<evidence type="ECO:0000256" key="10">
    <source>
        <dbReference type="ARBA" id="ARBA00023157"/>
    </source>
</evidence>
<dbReference type="Pfam" id="PF00364">
    <property type="entry name" value="Biotin_lipoyl"/>
    <property type="match status" value="1"/>
</dbReference>
<protein>
    <recommendedName>
        <fullName evidence="4 16">Dihydrolipoyl dehydrogenase</fullName>
        <ecNumber evidence="3 16">1.8.1.4</ecNumber>
    </recommendedName>
</protein>
<dbReference type="Pfam" id="PF07992">
    <property type="entry name" value="Pyr_redox_2"/>
    <property type="match status" value="1"/>
</dbReference>
<keyword evidence="11 16" id="KW-0676">Redox-active center</keyword>
<comment type="cofactor">
    <cofactor evidence="1">
        <name>(R)-lipoate</name>
        <dbReference type="ChEBI" id="CHEBI:83088"/>
    </cofactor>
</comment>
<keyword evidence="10" id="KW-1015">Disulfide bond</keyword>
<dbReference type="EC" id="1.8.1.4" evidence="3 16"/>
<dbReference type="SUPFAM" id="SSF51905">
    <property type="entry name" value="FAD/NAD(P)-binding domain"/>
    <property type="match status" value="1"/>
</dbReference>
<evidence type="ECO:0000256" key="9">
    <source>
        <dbReference type="ARBA" id="ARBA00023027"/>
    </source>
</evidence>
<keyword evidence="5 16" id="KW-0285">Flavoprotein</keyword>
<evidence type="ECO:0000256" key="6">
    <source>
        <dbReference type="ARBA" id="ARBA00022823"/>
    </source>
</evidence>
<dbReference type="PANTHER" id="PTHR22912:SF160">
    <property type="entry name" value="DIHYDROLIPOYL DEHYDROGENASE"/>
    <property type="match status" value="1"/>
</dbReference>
<dbReference type="PROSITE" id="PS00189">
    <property type="entry name" value="LIPOYL"/>
    <property type="match status" value="1"/>
</dbReference>
<evidence type="ECO:0000256" key="13">
    <source>
        <dbReference type="PIRSR" id="PIRSR000350-2"/>
    </source>
</evidence>
<organism evidence="18 19">
    <name type="scientific">Nitrosomonas supralitoralis</name>
    <dbReference type="NCBI Taxonomy" id="2116706"/>
    <lineage>
        <taxon>Bacteria</taxon>
        <taxon>Pseudomonadati</taxon>
        <taxon>Pseudomonadota</taxon>
        <taxon>Betaproteobacteria</taxon>
        <taxon>Nitrosomonadales</taxon>
        <taxon>Nitrosomonadaceae</taxon>
        <taxon>Nitrosomonas</taxon>
    </lineage>
</organism>
<proteinExistence type="inferred from homology"/>
<feature type="binding site" evidence="14">
    <location>
        <begin position="299"/>
        <end position="306"/>
    </location>
    <ligand>
        <name>NAD(+)</name>
        <dbReference type="ChEBI" id="CHEBI:57540"/>
    </ligand>
</feature>
<evidence type="ECO:0000256" key="5">
    <source>
        <dbReference type="ARBA" id="ARBA00022630"/>
    </source>
</evidence>
<feature type="binding site" evidence="14">
    <location>
        <position position="389"/>
    </location>
    <ligand>
        <name>NAD(+)</name>
        <dbReference type="ChEBI" id="CHEBI:57540"/>
    </ligand>
</feature>
<evidence type="ECO:0000256" key="8">
    <source>
        <dbReference type="ARBA" id="ARBA00023002"/>
    </source>
</evidence>
<evidence type="ECO:0000256" key="15">
    <source>
        <dbReference type="PIRSR" id="PIRSR000350-4"/>
    </source>
</evidence>
<keyword evidence="9 14" id="KW-0520">NAD</keyword>
<comment type="similarity">
    <text evidence="2 16">Belongs to the class-I pyridine nucleotide-disulfide oxidoreductase family.</text>
</comment>
<feature type="binding site" evidence="14">
    <location>
        <begin position="436"/>
        <end position="439"/>
    </location>
    <ligand>
        <name>FAD</name>
        <dbReference type="ChEBI" id="CHEBI:57692"/>
    </ligand>
</feature>
<evidence type="ECO:0000256" key="11">
    <source>
        <dbReference type="ARBA" id="ARBA00023284"/>
    </source>
</evidence>
<dbReference type="InterPro" id="IPR003016">
    <property type="entry name" value="2-oxoA_DH_lipoyl-BS"/>
</dbReference>
<feature type="domain" description="Lipoyl-binding" evidence="17">
    <location>
        <begin position="4"/>
        <end position="78"/>
    </location>
</feature>
<dbReference type="InterPro" id="IPR016156">
    <property type="entry name" value="FAD/NAD-linked_Rdtase_dimer_sf"/>
</dbReference>
<name>A0A2P7NXA3_9PROT</name>
<evidence type="ECO:0000256" key="2">
    <source>
        <dbReference type="ARBA" id="ARBA00007532"/>
    </source>
</evidence>
<evidence type="ECO:0000256" key="16">
    <source>
        <dbReference type="RuleBase" id="RU003692"/>
    </source>
</evidence>
<evidence type="ECO:0000259" key="17">
    <source>
        <dbReference type="PROSITE" id="PS50968"/>
    </source>
</evidence>
<dbReference type="Proteomes" id="UP000241912">
    <property type="component" value="Unassembled WGS sequence"/>
</dbReference>
<dbReference type="CDD" id="cd06849">
    <property type="entry name" value="lipoyl_domain"/>
    <property type="match status" value="1"/>
</dbReference>
<dbReference type="GO" id="GO:0050660">
    <property type="term" value="F:flavin adenine dinucleotide binding"/>
    <property type="evidence" value="ECO:0007669"/>
    <property type="project" value="InterPro"/>
</dbReference>
<feature type="binding site" evidence="14">
    <location>
        <position position="322"/>
    </location>
    <ligand>
        <name>NAD(+)</name>
        <dbReference type="ChEBI" id="CHEBI:57540"/>
    </ligand>
</feature>
<keyword evidence="7 14" id="KW-0274">FAD</keyword>
<dbReference type="RefSeq" id="WP_106706072.1">
    <property type="nucleotide sequence ID" value="NZ_PXXU01000009.1"/>
</dbReference>
<keyword evidence="14" id="KW-0547">Nucleotide-binding</keyword>
<dbReference type="PANTHER" id="PTHR22912">
    <property type="entry name" value="DISULFIDE OXIDOREDUCTASE"/>
    <property type="match status" value="1"/>
</dbReference>
<evidence type="ECO:0000256" key="3">
    <source>
        <dbReference type="ARBA" id="ARBA00012608"/>
    </source>
</evidence>
<feature type="disulfide bond" description="Redox-active" evidence="15">
    <location>
        <begin position="162"/>
        <end position="167"/>
    </location>
</feature>
<evidence type="ECO:0000256" key="1">
    <source>
        <dbReference type="ARBA" id="ARBA00001938"/>
    </source>
</evidence>
<dbReference type="Pfam" id="PF02852">
    <property type="entry name" value="Pyr_redox_dim"/>
    <property type="match status" value="1"/>
</dbReference>
<dbReference type="InterPro" id="IPR050151">
    <property type="entry name" value="Class-I_Pyr_Nuc-Dis_Oxidored"/>
</dbReference>
<dbReference type="FunFam" id="2.40.50.100:FF:000009">
    <property type="entry name" value="Acetyltransferase component of pyruvate dehydrogenase complex"/>
    <property type="match status" value="1"/>
</dbReference>
<comment type="cofactor">
    <cofactor evidence="14 16">
        <name>FAD</name>
        <dbReference type="ChEBI" id="CHEBI:57692"/>
    </cofactor>
    <text evidence="14 16">Binds 1 FAD per subunit.</text>
</comment>
<feature type="binding site" evidence="14">
    <location>
        <position position="430"/>
    </location>
    <ligand>
        <name>FAD</name>
        <dbReference type="ChEBI" id="CHEBI:57692"/>
    </ligand>
</feature>
<dbReference type="InterPro" id="IPR006258">
    <property type="entry name" value="Lipoamide_DH"/>
</dbReference>
<dbReference type="PRINTS" id="PR00368">
    <property type="entry name" value="FADPNR"/>
</dbReference>
<feature type="binding site" evidence="14">
    <location>
        <position position="234"/>
    </location>
    <ligand>
        <name>NAD(+)</name>
        <dbReference type="ChEBI" id="CHEBI:57540"/>
    </ligand>
</feature>
<evidence type="ECO:0000256" key="12">
    <source>
        <dbReference type="ARBA" id="ARBA00049187"/>
    </source>
</evidence>
<dbReference type="InterPro" id="IPR023753">
    <property type="entry name" value="FAD/NAD-binding_dom"/>
</dbReference>
<dbReference type="PRINTS" id="PR00411">
    <property type="entry name" value="PNDRDTASEI"/>
</dbReference>
<dbReference type="Gene3D" id="3.50.50.60">
    <property type="entry name" value="FAD/NAD(P)-binding domain"/>
    <property type="match status" value="2"/>
</dbReference>
<dbReference type="EMBL" id="PXXU01000009">
    <property type="protein sequence ID" value="PSJ18089.1"/>
    <property type="molecule type" value="Genomic_DNA"/>
</dbReference>
<comment type="miscellaneous">
    <text evidence="16">The active site is a redox-active disulfide bond.</text>
</comment>
<comment type="catalytic activity">
    <reaction evidence="12 16">
        <text>N(6)-[(R)-dihydrolipoyl]-L-lysyl-[protein] + NAD(+) = N(6)-[(R)-lipoyl]-L-lysyl-[protein] + NADH + H(+)</text>
        <dbReference type="Rhea" id="RHEA:15045"/>
        <dbReference type="Rhea" id="RHEA-COMP:10474"/>
        <dbReference type="Rhea" id="RHEA-COMP:10475"/>
        <dbReference type="ChEBI" id="CHEBI:15378"/>
        <dbReference type="ChEBI" id="CHEBI:57540"/>
        <dbReference type="ChEBI" id="CHEBI:57945"/>
        <dbReference type="ChEBI" id="CHEBI:83099"/>
        <dbReference type="ChEBI" id="CHEBI:83100"/>
        <dbReference type="EC" id="1.8.1.4"/>
    </reaction>
</comment>
<comment type="caution">
    <text evidence="18">The sequence shown here is derived from an EMBL/GenBank/DDBJ whole genome shotgun (WGS) entry which is preliminary data.</text>
</comment>
<dbReference type="SUPFAM" id="SSF51230">
    <property type="entry name" value="Single hybrid motif"/>
    <property type="match status" value="1"/>
</dbReference>